<dbReference type="EMBL" id="DSTU01000007">
    <property type="protein sequence ID" value="HFJ54216.1"/>
    <property type="molecule type" value="Genomic_DNA"/>
</dbReference>
<name>A0A7C3IN51_UNCW3</name>
<proteinExistence type="predicted"/>
<keyword evidence="1" id="KW-0472">Membrane</keyword>
<dbReference type="AlphaFoldDB" id="A0A7C3IN51"/>
<evidence type="ECO:0008006" key="4">
    <source>
        <dbReference type="Google" id="ProtNLM"/>
    </source>
</evidence>
<keyword evidence="1" id="KW-1133">Transmembrane helix</keyword>
<evidence type="ECO:0000313" key="2">
    <source>
        <dbReference type="EMBL" id="HEA87114.1"/>
    </source>
</evidence>
<feature type="transmembrane region" description="Helical" evidence="1">
    <location>
        <begin position="161"/>
        <end position="180"/>
    </location>
</feature>
<gene>
    <name evidence="2" type="ORF">ENP94_03780</name>
    <name evidence="3" type="ORF">ENS16_05965</name>
</gene>
<keyword evidence="1" id="KW-0812">Transmembrane</keyword>
<organism evidence="3">
    <name type="scientific">candidate division WOR-3 bacterium</name>
    <dbReference type="NCBI Taxonomy" id="2052148"/>
    <lineage>
        <taxon>Bacteria</taxon>
        <taxon>Bacteria division WOR-3</taxon>
    </lineage>
</organism>
<sequence length="316" mass="35913">MVLALLLILAQISSDSLPADSASTGPQLIENGPVRVEWQLIKKPRVLTVGDHIRLRLRVYHPRELTVSPPLPAVPNEVVVLDQKHHIQYRGDTAVDVYDLTLAVFVIGERKLAPFLVSYQQQNRMYLAASDSVPLRVQSLISERMQDINDLKPQVTFPNLLPLWIALGLIGAGLAGYSGWRFWQRYRRRQEELEPELPPWDEALQALSKLPVEEWLSAGQVKRLYYTVSEIVKRYLTRRFEFPAVDQTSTEIVRELKSRKVAVSERFATFFLDADLVKYAKYLPAEPASVVNRARELVELTRPAPEPASPAVEAIK</sequence>
<protein>
    <recommendedName>
        <fullName evidence="4">Protein BatD</fullName>
    </recommendedName>
</protein>
<evidence type="ECO:0000256" key="1">
    <source>
        <dbReference type="SAM" id="Phobius"/>
    </source>
</evidence>
<evidence type="ECO:0000313" key="3">
    <source>
        <dbReference type="EMBL" id="HFJ54216.1"/>
    </source>
</evidence>
<comment type="caution">
    <text evidence="3">The sequence shown here is derived from an EMBL/GenBank/DDBJ whole genome shotgun (WGS) entry which is preliminary data.</text>
</comment>
<reference evidence="3" key="1">
    <citation type="journal article" date="2020" name="mSystems">
        <title>Genome- and Community-Level Interaction Insights into Carbon Utilization and Element Cycling Functions of Hydrothermarchaeota in Hydrothermal Sediment.</title>
        <authorList>
            <person name="Zhou Z."/>
            <person name="Liu Y."/>
            <person name="Xu W."/>
            <person name="Pan J."/>
            <person name="Luo Z.H."/>
            <person name="Li M."/>
        </authorList>
    </citation>
    <scope>NUCLEOTIDE SEQUENCE [LARGE SCALE GENOMIC DNA]</scope>
    <source>
        <strain evidence="2">SpSt-265</strain>
        <strain evidence="3">SpSt-465</strain>
    </source>
</reference>
<accession>A0A7C3IN51</accession>
<dbReference type="EMBL" id="DSLG01000004">
    <property type="protein sequence ID" value="HEA87114.1"/>
    <property type="molecule type" value="Genomic_DNA"/>
</dbReference>